<dbReference type="InterPro" id="IPR038690">
    <property type="entry name" value="NusG_2_sf"/>
</dbReference>
<sequence>MQIRDHNGIFATFSLAQDRDIDVPGPLGISHISIRQGRVRFTQSPCRNQYCVHQGWLSHAGQAAVCLPNQISLELLGGEKSYDSLNY</sequence>
<dbReference type="CDD" id="cd09910">
    <property type="entry name" value="NGN-insert_like"/>
    <property type="match status" value="1"/>
</dbReference>
<dbReference type="Pfam" id="PF07009">
    <property type="entry name" value="NusG_II"/>
    <property type="match status" value="1"/>
</dbReference>
<dbReference type="EMBL" id="MLJW01000753">
    <property type="protein sequence ID" value="OIQ82934.1"/>
    <property type="molecule type" value="Genomic_DNA"/>
</dbReference>
<dbReference type="AlphaFoldDB" id="A0A1J5QHE9"/>
<reference evidence="1" key="1">
    <citation type="submission" date="2016-10" db="EMBL/GenBank/DDBJ databases">
        <title>Sequence of Gallionella enrichment culture.</title>
        <authorList>
            <person name="Poehlein A."/>
            <person name="Muehling M."/>
            <person name="Daniel R."/>
        </authorList>
    </citation>
    <scope>NUCLEOTIDE SEQUENCE</scope>
</reference>
<name>A0A1J5QHE9_9ZZZZ</name>
<evidence type="ECO:0000313" key="1">
    <source>
        <dbReference type="EMBL" id="OIQ82934.1"/>
    </source>
</evidence>
<protein>
    <submittedName>
        <fullName evidence="1">Uncharacterized protein</fullName>
    </submittedName>
</protein>
<comment type="caution">
    <text evidence="1">The sequence shown here is derived from an EMBL/GenBank/DDBJ whole genome shotgun (WGS) entry which is preliminary data.</text>
</comment>
<accession>A0A1J5QHE9</accession>
<organism evidence="1">
    <name type="scientific">mine drainage metagenome</name>
    <dbReference type="NCBI Taxonomy" id="410659"/>
    <lineage>
        <taxon>unclassified sequences</taxon>
        <taxon>metagenomes</taxon>
        <taxon>ecological metagenomes</taxon>
    </lineage>
</organism>
<proteinExistence type="predicted"/>
<gene>
    <name evidence="1" type="ORF">GALL_352880</name>
</gene>
<dbReference type="Gene3D" id="2.60.320.10">
    <property type="entry name" value="N-utilization substance G protein NusG, insert domain"/>
    <property type="match status" value="1"/>
</dbReference>